<dbReference type="GO" id="GO:0005509">
    <property type="term" value="F:calcium ion binding"/>
    <property type="evidence" value="ECO:0007669"/>
    <property type="project" value="InterPro"/>
</dbReference>
<dbReference type="PROSITE" id="PS00018">
    <property type="entry name" value="EF_HAND_1"/>
    <property type="match status" value="1"/>
</dbReference>
<keyword evidence="1" id="KW-0106">Calcium</keyword>
<accession>A0A8S2PS09</accession>
<evidence type="ECO:0000256" key="1">
    <source>
        <dbReference type="ARBA" id="ARBA00022837"/>
    </source>
</evidence>
<name>A0A8S2PS09_9BILA</name>
<dbReference type="InterPro" id="IPR011992">
    <property type="entry name" value="EF-hand-dom_pair"/>
</dbReference>
<sequence>KNMSLEVLAEQQLLQQTTPLFNAELINKYSKYVKTIGKRVVEVEFCWYQANPYQSFQLRMTEKQYIEAQKYITSKKLLNMNFEQFIDLIAPVFANNAAEISDFMLRTTFDRLFDLNENGTIERDEFDSLLILLRAFNRNGNNLQKNFVSYENLRQRFTNLNGHISFKEFSDFVKRGYVRELLMN</sequence>
<dbReference type="AlphaFoldDB" id="A0A8S2PS09"/>
<dbReference type="PROSITE" id="PS50222">
    <property type="entry name" value="EF_HAND_2"/>
    <property type="match status" value="1"/>
</dbReference>
<gene>
    <name evidence="3" type="ORF">BYL167_LOCUS17414</name>
</gene>
<proteinExistence type="predicted"/>
<protein>
    <recommendedName>
        <fullName evidence="2">EF-hand domain-containing protein</fullName>
    </recommendedName>
</protein>
<evidence type="ECO:0000313" key="3">
    <source>
        <dbReference type="EMBL" id="CAF4069212.1"/>
    </source>
</evidence>
<dbReference type="InterPro" id="IPR018247">
    <property type="entry name" value="EF_Hand_1_Ca_BS"/>
</dbReference>
<feature type="non-terminal residue" evidence="3">
    <location>
        <position position="1"/>
    </location>
</feature>
<dbReference type="Gene3D" id="1.10.238.10">
    <property type="entry name" value="EF-hand"/>
    <property type="match status" value="1"/>
</dbReference>
<reference evidence="3" key="1">
    <citation type="submission" date="2021-02" db="EMBL/GenBank/DDBJ databases">
        <authorList>
            <person name="Nowell W R."/>
        </authorList>
    </citation>
    <scope>NUCLEOTIDE SEQUENCE</scope>
</reference>
<dbReference type="InterPro" id="IPR002048">
    <property type="entry name" value="EF_hand_dom"/>
</dbReference>
<dbReference type="SUPFAM" id="SSF47473">
    <property type="entry name" value="EF-hand"/>
    <property type="match status" value="1"/>
</dbReference>
<comment type="caution">
    <text evidence="3">The sequence shown here is derived from an EMBL/GenBank/DDBJ whole genome shotgun (WGS) entry which is preliminary data.</text>
</comment>
<evidence type="ECO:0000313" key="4">
    <source>
        <dbReference type="Proteomes" id="UP000681967"/>
    </source>
</evidence>
<feature type="domain" description="EF-hand" evidence="2">
    <location>
        <begin position="100"/>
        <end position="136"/>
    </location>
</feature>
<dbReference type="EMBL" id="CAJOBH010006889">
    <property type="protein sequence ID" value="CAF4069212.1"/>
    <property type="molecule type" value="Genomic_DNA"/>
</dbReference>
<evidence type="ECO:0000259" key="2">
    <source>
        <dbReference type="PROSITE" id="PS50222"/>
    </source>
</evidence>
<organism evidence="3 4">
    <name type="scientific">Rotaria magnacalcarata</name>
    <dbReference type="NCBI Taxonomy" id="392030"/>
    <lineage>
        <taxon>Eukaryota</taxon>
        <taxon>Metazoa</taxon>
        <taxon>Spiralia</taxon>
        <taxon>Gnathifera</taxon>
        <taxon>Rotifera</taxon>
        <taxon>Eurotatoria</taxon>
        <taxon>Bdelloidea</taxon>
        <taxon>Philodinida</taxon>
        <taxon>Philodinidae</taxon>
        <taxon>Rotaria</taxon>
    </lineage>
</organism>
<dbReference type="Proteomes" id="UP000681967">
    <property type="component" value="Unassembled WGS sequence"/>
</dbReference>